<gene>
    <name evidence="13" type="ORF">H010_10876</name>
</gene>
<dbReference type="Proteomes" id="UP001152876">
    <property type="component" value="Unassembled WGS sequence"/>
</dbReference>
<feature type="signal peptide" evidence="11">
    <location>
        <begin position="1"/>
        <end position="19"/>
    </location>
</feature>
<evidence type="ECO:0000256" key="2">
    <source>
        <dbReference type="ARBA" id="ARBA00011233"/>
    </source>
</evidence>
<evidence type="ECO:0000256" key="10">
    <source>
        <dbReference type="ARBA" id="ARBA00023237"/>
    </source>
</evidence>
<dbReference type="InterPro" id="IPR023614">
    <property type="entry name" value="Porin_dom_sf"/>
</dbReference>
<feature type="chain" id="PRO_5040923336" evidence="11">
    <location>
        <begin position="20"/>
        <end position="326"/>
    </location>
</feature>
<protein>
    <submittedName>
        <fullName evidence="13">Porin</fullName>
    </submittedName>
</protein>
<keyword evidence="6 11" id="KW-0732">Signal</keyword>
<dbReference type="GO" id="GO:0046930">
    <property type="term" value="C:pore complex"/>
    <property type="evidence" value="ECO:0007669"/>
    <property type="project" value="UniProtKB-KW"/>
</dbReference>
<evidence type="ECO:0000313" key="14">
    <source>
        <dbReference type="Proteomes" id="UP001152876"/>
    </source>
</evidence>
<keyword evidence="10" id="KW-0998">Cell outer membrane</keyword>
<comment type="caution">
    <text evidence="13">The sequence shown here is derived from an EMBL/GenBank/DDBJ whole genome shotgun (WGS) entry which is preliminary data.</text>
</comment>
<dbReference type="EMBL" id="AOGK01000008">
    <property type="protein sequence ID" value="MDG5975759.1"/>
    <property type="molecule type" value="Genomic_DNA"/>
</dbReference>
<keyword evidence="9" id="KW-0472">Membrane</keyword>
<dbReference type="GO" id="GO:0009279">
    <property type="term" value="C:cell outer membrane"/>
    <property type="evidence" value="ECO:0007669"/>
    <property type="project" value="UniProtKB-SubCell"/>
</dbReference>
<keyword evidence="4" id="KW-1134">Transmembrane beta strand</keyword>
<evidence type="ECO:0000256" key="8">
    <source>
        <dbReference type="ARBA" id="ARBA00023114"/>
    </source>
</evidence>
<dbReference type="Pfam" id="PF13609">
    <property type="entry name" value="Porin_4"/>
    <property type="match status" value="1"/>
</dbReference>
<dbReference type="Gene3D" id="2.40.160.10">
    <property type="entry name" value="Porin"/>
    <property type="match status" value="1"/>
</dbReference>
<name>A0A9X4NTD3_9BURK</name>
<evidence type="ECO:0000256" key="4">
    <source>
        <dbReference type="ARBA" id="ARBA00022452"/>
    </source>
</evidence>
<keyword evidence="5" id="KW-0812">Transmembrane</keyword>
<comment type="subcellular location">
    <subcellularLocation>
        <location evidence="1">Cell outer membrane</location>
        <topology evidence="1">Multi-pass membrane protein</topology>
    </subcellularLocation>
</comment>
<proteinExistence type="predicted"/>
<keyword evidence="7" id="KW-0406">Ion transport</keyword>
<feature type="domain" description="Porin" evidence="12">
    <location>
        <begin position="7"/>
        <end position="306"/>
    </location>
</feature>
<keyword evidence="14" id="KW-1185">Reference proteome</keyword>
<dbReference type="AlphaFoldDB" id="A0A9X4NTD3"/>
<evidence type="ECO:0000256" key="5">
    <source>
        <dbReference type="ARBA" id="ARBA00022692"/>
    </source>
</evidence>
<keyword evidence="8" id="KW-0626">Porin</keyword>
<dbReference type="SUPFAM" id="SSF56935">
    <property type="entry name" value="Porins"/>
    <property type="match status" value="1"/>
</dbReference>
<dbReference type="InterPro" id="IPR050298">
    <property type="entry name" value="Gram-neg_bact_OMP"/>
</dbReference>
<dbReference type="PANTHER" id="PTHR34501:SF9">
    <property type="entry name" value="MAJOR OUTER MEMBRANE PROTEIN P.IA"/>
    <property type="match status" value="1"/>
</dbReference>
<evidence type="ECO:0000256" key="3">
    <source>
        <dbReference type="ARBA" id="ARBA00022448"/>
    </source>
</evidence>
<accession>A0A9X4NTD3</accession>
<dbReference type="GO" id="GO:0006811">
    <property type="term" value="P:monoatomic ion transport"/>
    <property type="evidence" value="ECO:0007669"/>
    <property type="project" value="UniProtKB-KW"/>
</dbReference>
<dbReference type="InterPro" id="IPR033900">
    <property type="entry name" value="Gram_neg_porin_domain"/>
</dbReference>
<evidence type="ECO:0000259" key="12">
    <source>
        <dbReference type="Pfam" id="PF13609"/>
    </source>
</evidence>
<comment type="subunit">
    <text evidence="2">Homotrimer.</text>
</comment>
<dbReference type="GO" id="GO:0015288">
    <property type="term" value="F:porin activity"/>
    <property type="evidence" value="ECO:0007669"/>
    <property type="project" value="UniProtKB-KW"/>
</dbReference>
<keyword evidence="3" id="KW-0813">Transport</keyword>
<reference evidence="13" key="1">
    <citation type="submission" date="2013-01" db="EMBL/GenBank/DDBJ databases">
        <title>Genome draft of Hydrogenophaga taeniospiralis 2K1.</title>
        <authorList>
            <person name="Gomila M."/>
            <person name="Lalucat J."/>
        </authorList>
    </citation>
    <scope>NUCLEOTIDE SEQUENCE</scope>
    <source>
        <strain evidence="13">CCUG 15921</strain>
    </source>
</reference>
<dbReference type="InterPro" id="IPR002299">
    <property type="entry name" value="Porin_Neis"/>
</dbReference>
<dbReference type="PANTHER" id="PTHR34501">
    <property type="entry name" value="PROTEIN YDDL-RELATED"/>
    <property type="match status" value="1"/>
</dbReference>
<organism evidence="13 14">
    <name type="scientific">Hydrogenophaga taeniospiralis CCUG 15921</name>
    <dbReference type="NCBI Taxonomy" id="1281780"/>
    <lineage>
        <taxon>Bacteria</taxon>
        <taxon>Pseudomonadati</taxon>
        <taxon>Pseudomonadota</taxon>
        <taxon>Betaproteobacteria</taxon>
        <taxon>Burkholderiales</taxon>
        <taxon>Comamonadaceae</taxon>
        <taxon>Hydrogenophaga</taxon>
    </lineage>
</organism>
<dbReference type="PRINTS" id="PR00184">
    <property type="entry name" value="NEISSPPORIN"/>
</dbReference>
<dbReference type="RefSeq" id="WP_068166769.1">
    <property type="nucleotide sequence ID" value="NZ_AOGK01000008.1"/>
</dbReference>
<evidence type="ECO:0000256" key="7">
    <source>
        <dbReference type="ARBA" id="ARBA00023065"/>
    </source>
</evidence>
<evidence type="ECO:0000256" key="11">
    <source>
        <dbReference type="SAM" id="SignalP"/>
    </source>
</evidence>
<sequence>MKKSLIALAVLAASGATMAQSSVTVYGRVDLSVGSIKELGTGSETKMFNGGNGGLTTPRLGFRGVEDLGGGLKAHFKLEQRIDAETGALQSPSFKGESSMGLMGGFGKLTLGRTYSVYDDARALSNSNSVFDSAFTPSGNGVFKSGGDYSSRFNNQMRYDMPNMGGVYGGLSYAFEQNAGADDTMTAVLVGYKNGPMNFALGHQNEKGKSDKYLQLAAAYDLGVAKLSAGYNTRSGTAAKGDDDELSLGVDVPVGAINLSAGFATSKTKVGGFTSSKASGFGLGATYTLSKRSKLYAGYRTHEVEDGAGVKTADTRLFAMGVRHDF</sequence>
<evidence type="ECO:0000256" key="6">
    <source>
        <dbReference type="ARBA" id="ARBA00022729"/>
    </source>
</evidence>
<evidence type="ECO:0000256" key="9">
    <source>
        <dbReference type="ARBA" id="ARBA00023136"/>
    </source>
</evidence>
<evidence type="ECO:0000313" key="13">
    <source>
        <dbReference type="EMBL" id="MDG5975759.1"/>
    </source>
</evidence>
<evidence type="ECO:0000256" key="1">
    <source>
        <dbReference type="ARBA" id="ARBA00004571"/>
    </source>
</evidence>
<dbReference type="CDD" id="cd00342">
    <property type="entry name" value="gram_neg_porins"/>
    <property type="match status" value="1"/>
</dbReference>